<dbReference type="AlphaFoldDB" id="A0A5E4MA62"/>
<name>A0A5E4MA62_9HEMI</name>
<organism evidence="1 2">
    <name type="scientific">Cinara cedri</name>
    <dbReference type="NCBI Taxonomy" id="506608"/>
    <lineage>
        <taxon>Eukaryota</taxon>
        <taxon>Metazoa</taxon>
        <taxon>Ecdysozoa</taxon>
        <taxon>Arthropoda</taxon>
        <taxon>Hexapoda</taxon>
        <taxon>Insecta</taxon>
        <taxon>Pterygota</taxon>
        <taxon>Neoptera</taxon>
        <taxon>Paraneoptera</taxon>
        <taxon>Hemiptera</taxon>
        <taxon>Sternorrhyncha</taxon>
        <taxon>Aphidomorpha</taxon>
        <taxon>Aphidoidea</taxon>
        <taxon>Aphididae</taxon>
        <taxon>Lachninae</taxon>
        <taxon>Cinara</taxon>
    </lineage>
</organism>
<dbReference type="Proteomes" id="UP000325440">
    <property type="component" value="Unassembled WGS sequence"/>
</dbReference>
<gene>
    <name evidence="1" type="ORF">CINCED_3A004173</name>
</gene>
<dbReference type="OrthoDB" id="6618528at2759"/>
<sequence>MVETKEEKMARENRLLERAKVVAIINRDSTVNRVRALANTASCVEGHSDLIPIFLVAAGDLESLWKDFMSHNQTVLVALCDLNLVSEFFTQLETEIRALYSSVKSVFENYSRNINLKKS</sequence>
<evidence type="ECO:0000313" key="1">
    <source>
        <dbReference type="EMBL" id="VVC28303.1"/>
    </source>
</evidence>
<dbReference type="EMBL" id="CABPRJ010000479">
    <property type="protein sequence ID" value="VVC28303.1"/>
    <property type="molecule type" value="Genomic_DNA"/>
</dbReference>
<protein>
    <submittedName>
        <fullName evidence="1">Uncharacterized protein</fullName>
    </submittedName>
</protein>
<accession>A0A5E4MA62</accession>
<reference evidence="1 2" key="1">
    <citation type="submission" date="2019-08" db="EMBL/GenBank/DDBJ databases">
        <authorList>
            <person name="Alioto T."/>
            <person name="Alioto T."/>
            <person name="Gomez Garrido J."/>
        </authorList>
    </citation>
    <scope>NUCLEOTIDE SEQUENCE [LARGE SCALE GENOMIC DNA]</scope>
</reference>
<evidence type="ECO:0000313" key="2">
    <source>
        <dbReference type="Proteomes" id="UP000325440"/>
    </source>
</evidence>
<proteinExistence type="predicted"/>
<keyword evidence="2" id="KW-1185">Reference proteome</keyword>